<dbReference type="GO" id="GO:0002937">
    <property type="term" value="P:tRNA 4-thiouridine biosynthesis"/>
    <property type="evidence" value="ECO:0007669"/>
    <property type="project" value="TreeGrafter"/>
</dbReference>
<dbReference type="PROSITE" id="PS50206">
    <property type="entry name" value="RHODANESE_3"/>
    <property type="match status" value="1"/>
</dbReference>
<evidence type="ECO:0000259" key="12">
    <source>
        <dbReference type="PROSITE" id="PS50206"/>
    </source>
</evidence>
<evidence type="ECO:0000313" key="14">
    <source>
        <dbReference type="EMBL" id="AKG08765.1"/>
    </source>
</evidence>
<evidence type="ECO:0000256" key="2">
    <source>
        <dbReference type="ARBA" id="ARBA00022490"/>
    </source>
</evidence>
<dbReference type="SMART" id="SM00981">
    <property type="entry name" value="THUMP"/>
    <property type="match status" value="1"/>
</dbReference>
<evidence type="ECO:0000256" key="9">
    <source>
        <dbReference type="ARBA" id="ARBA00023157"/>
    </source>
</evidence>
<dbReference type="NCBIfam" id="TIGR04271">
    <property type="entry name" value="ThiI_C_thiazole"/>
    <property type="match status" value="1"/>
</dbReference>
<sequence length="481" mass="54491">MKFIVKVFPEIIMKSESIKKRFIKVLWGNIQNVLMQHDKTVKVIRHWNFLEVRSQDESKRAQLRAALTCIPGIHHVLEVDDSPFTDMHDIFEQTLARVKDEIEGRTFCVRVKRRGKHDFDSMDVMRYVGGGLNQHIPSAKVQLKDPEVVIKIEIEHDRLMFVQARHEGIGGFPISTQEDVLSLISGGFDSGVASHMFTRRGSRVHYVFFNLGGREHEIGTKQMAYHLWQKYGSSHRVKFITVDFEPVVAKILQKIDDGQMGVVLKRMMVRAASSIAKDYRIEAIVTGEALGQVASQTLTNLRVIDKASDALILRPLITHDKQNIIDMAERIGTADIAKSMPEFCGVISKNPTVKAIEHKIVDTEANFDFGILQHAIDTAVCMDIRDIANEEHDNQTVQSVDTVSADEVVIDIRTPDEIEDSPLNMEADVIEMPFYRLGTNFGELDQSKTYLLYCRRGVMSGLQAMALKSKGFDNIKILKLK</sequence>
<dbReference type="GO" id="GO:0005524">
    <property type="term" value="F:ATP binding"/>
    <property type="evidence" value="ECO:0007669"/>
    <property type="project" value="UniProtKB-UniRule"/>
</dbReference>
<dbReference type="GO" id="GO:0052837">
    <property type="term" value="P:thiazole biosynthetic process"/>
    <property type="evidence" value="ECO:0007669"/>
    <property type="project" value="InterPro"/>
</dbReference>
<dbReference type="RefSeq" id="WP_046697470.1">
    <property type="nucleotide sequence ID" value="NZ_CP011376.1"/>
</dbReference>
<keyword evidence="10" id="KW-0676">Redox-active center</keyword>
<feature type="binding site" evidence="11">
    <location>
        <position position="296"/>
    </location>
    <ligand>
        <name>ATP</name>
        <dbReference type="ChEBI" id="CHEBI:30616"/>
    </ligand>
</feature>
<accession>A0AAC8T8T4</accession>
<keyword evidence="9" id="KW-1015">Disulfide bond</keyword>
<comment type="subcellular location">
    <subcellularLocation>
        <location evidence="1 11">Cytoplasm</location>
    </subcellularLocation>
</comment>
<evidence type="ECO:0000256" key="4">
    <source>
        <dbReference type="ARBA" id="ARBA00022679"/>
    </source>
</evidence>
<dbReference type="SUPFAM" id="SSF52821">
    <property type="entry name" value="Rhodanese/Cell cycle control phosphatase"/>
    <property type="match status" value="1"/>
</dbReference>
<dbReference type="GO" id="GO:0004810">
    <property type="term" value="F:CCA tRNA nucleotidyltransferase activity"/>
    <property type="evidence" value="ECO:0007669"/>
    <property type="project" value="InterPro"/>
</dbReference>
<dbReference type="AlphaFoldDB" id="A0AAC8T8T4"/>
<dbReference type="Gene3D" id="3.30.2130.30">
    <property type="match status" value="1"/>
</dbReference>
<evidence type="ECO:0000256" key="7">
    <source>
        <dbReference type="ARBA" id="ARBA00022884"/>
    </source>
</evidence>
<dbReference type="InterPro" id="IPR001763">
    <property type="entry name" value="Rhodanese-like_dom"/>
</dbReference>
<reference evidence="14 15" key="1">
    <citation type="submission" date="2015-05" db="EMBL/GenBank/DDBJ databases">
        <authorList>
            <person name="Dickey A."/>
            <person name="Clawson M."/>
            <person name="Bono J."/>
            <person name="Loy J.D."/>
        </authorList>
    </citation>
    <scope>NUCLEOTIDE SEQUENCE [LARGE SCALE GENOMIC DNA]</scope>
    <source>
        <strain evidence="14 15">22581</strain>
    </source>
</reference>
<feature type="binding site" evidence="11">
    <location>
        <position position="265"/>
    </location>
    <ligand>
        <name>ATP</name>
        <dbReference type="ChEBI" id="CHEBI:30616"/>
    </ligand>
</feature>
<dbReference type="GO" id="GO:0000049">
    <property type="term" value="F:tRNA binding"/>
    <property type="evidence" value="ECO:0007669"/>
    <property type="project" value="UniProtKB-UniRule"/>
</dbReference>
<comment type="catalytic activity">
    <reaction evidence="11">
        <text>[ThiS sulfur-carrier protein]-C-terminal Gly-Gly-AMP + S-sulfanyl-L-cysteinyl-[cysteine desulfurase] + AH2 = [ThiS sulfur-carrier protein]-C-terminal-Gly-aminoethanethioate + L-cysteinyl-[cysteine desulfurase] + A + AMP + 2 H(+)</text>
        <dbReference type="Rhea" id="RHEA:43340"/>
        <dbReference type="Rhea" id="RHEA-COMP:12157"/>
        <dbReference type="Rhea" id="RHEA-COMP:12158"/>
        <dbReference type="Rhea" id="RHEA-COMP:12910"/>
        <dbReference type="Rhea" id="RHEA-COMP:19908"/>
        <dbReference type="ChEBI" id="CHEBI:13193"/>
        <dbReference type="ChEBI" id="CHEBI:15378"/>
        <dbReference type="ChEBI" id="CHEBI:17499"/>
        <dbReference type="ChEBI" id="CHEBI:29950"/>
        <dbReference type="ChEBI" id="CHEBI:61963"/>
        <dbReference type="ChEBI" id="CHEBI:90618"/>
        <dbReference type="ChEBI" id="CHEBI:232372"/>
        <dbReference type="ChEBI" id="CHEBI:456215"/>
    </reaction>
</comment>
<proteinExistence type="inferred from homology"/>
<evidence type="ECO:0000313" key="15">
    <source>
        <dbReference type="Proteomes" id="UP000077465"/>
    </source>
</evidence>
<keyword evidence="7 11" id="KW-0694">RNA-binding</keyword>
<dbReference type="GO" id="GO:0005829">
    <property type="term" value="C:cytosol"/>
    <property type="evidence" value="ECO:0007669"/>
    <property type="project" value="TreeGrafter"/>
</dbReference>
<dbReference type="GO" id="GO:0140741">
    <property type="term" value="F:tRNA-uracil-4 sulfurtransferase activity"/>
    <property type="evidence" value="ECO:0007669"/>
    <property type="project" value="UniProtKB-EC"/>
</dbReference>
<dbReference type="InterPro" id="IPR049962">
    <property type="entry name" value="THUMP_ThiI"/>
</dbReference>
<dbReference type="PROSITE" id="PS51165">
    <property type="entry name" value="THUMP"/>
    <property type="match status" value="1"/>
</dbReference>
<organism evidence="14 15">
    <name type="scientific">Moraxella bovoculi</name>
    <dbReference type="NCBI Taxonomy" id="386891"/>
    <lineage>
        <taxon>Bacteria</taxon>
        <taxon>Pseudomonadati</taxon>
        <taxon>Pseudomonadota</taxon>
        <taxon>Gammaproteobacteria</taxon>
        <taxon>Moraxellales</taxon>
        <taxon>Moraxellaceae</taxon>
        <taxon>Moraxella</taxon>
    </lineage>
</organism>
<dbReference type="InterPro" id="IPR049961">
    <property type="entry name" value="ThiI_N"/>
</dbReference>
<dbReference type="NCBIfam" id="TIGR00342">
    <property type="entry name" value="tRNA uracil 4-sulfurtransferase ThiI"/>
    <property type="match status" value="1"/>
</dbReference>
<dbReference type="PANTHER" id="PTHR43209:SF1">
    <property type="entry name" value="TRNA SULFURTRANSFERASE"/>
    <property type="match status" value="1"/>
</dbReference>
<feature type="domain" description="THUMP" evidence="13">
    <location>
        <begin position="61"/>
        <end position="166"/>
    </location>
</feature>
<dbReference type="Pfam" id="PF02926">
    <property type="entry name" value="THUMP"/>
    <property type="match status" value="1"/>
</dbReference>
<dbReference type="CDD" id="cd00158">
    <property type="entry name" value="RHOD"/>
    <property type="match status" value="1"/>
</dbReference>
<dbReference type="InterPro" id="IPR004114">
    <property type="entry name" value="THUMP_dom"/>
</dbReference>
<dbReference type="EC" id="2.8.1.4" evidence="11"/>
<evidence type="ECO:0000256" key="5">
    <source>
        <dbReference type="ARBA" id="ARBA00022741"/>
    </source>
</evidence>
<dbReference type="InterPro" id="IPR020536">
    <property type="entry name" value="ThiI_AANH"/>
</dbReference>
<dbReference type="HAMAP" id="MF_00021">
    <property type="entry name" value="ThiI"/>
    <property type="match status" value="1"/>
</dbReference>
<dbReference type="SUPFAM" id="SSF143437">
    <property type="entry name" value="THUMP domain-like"/>
    <property type="match status" value="1"/>
</dbReference>
<evidence type="ECO:0000256" key="3">
    <source>
        <dbReference type="ARBA" id="ARBA00022555"/>
    </source>
</evidence>
<dbReference type="PANTHER" id="PTHR43209">
    <property type="entry name" value="TRNA SULFURTRANSFERASE"/>
    <property type="match status" value="1"/>
</dbReference>
<comment type="pathway">
    <text evidence="11">Cofactor biosynthesis; thiamine diphosphate biosynthesis.</text>
</comment>
<dbReference type="Pfam" id="PF22025">
    <property type="entry name" value="ThiI_fer"/>
    <property type="match status" value="1"/>
</dbReference>
<dbReference type="InterPro" id="IPR054173">
    <property type="entry name" value="ThiI_fer"/>
</dbReference>
<evidence type="ECO:0000256" key="10">
    <source>
        <dbReference type="ARBA" id="ARBA00023284"/>
    </source>
</evidence>
<dbReference type="InterPro" id="IPR050102">
    <property type="entry name" value="tRNA_sulfurtransferase_ThiI"/>
</dbReference>
<dbReference type="CDD" id="cd01712">
    <property type="entry name" value="PPase_ThiI"/>
    <property type="match status" value="1"/>
</dbReference>
<keyword evidence="5 11" id="KW-0547">Nucleotide-binding</keyword>
<dbReference type="Proteomes" id="UP000077465">
    <property type="component" value="Chromosome"/>
</dbReference>
<dbReference type="SUPFAM" id="SSF52402">
    <property type="entry name" value="Adenine nucleotide alpha hydrolases-like"/>
    <property type="match status" value="1"/>
</dbReference>
<comment type="catalytic activity">
    <reaction evidence="11">
        <text>[ThiI sulfur-carrier protein]-S-sulfanyl-L-cysteine + a uridine in tRNA + 2 reduced [2Fe-2S]-[ferredoxin] + ATP + H(+) = [ThiI sulfur-carrier protein]-L-cysteine + a 4-thiouridine in tRNA + 2 oxidized [2Fe-2S]-[ferredoxin] + AMP + diphosphate</text>
        <dbReference type="Rhea" id="RHEA:24176"/>
        <dbReference type="Rhea" id="RHEA-COMP:10000"/>
        <dbReference type="Rhea" id="RHEA-COMP:10001"/>
        <dbReference type="Rhea" id="RHEA-COMP:13337"/>
        <dbReference type="Rhea" id="RHEA-COMP:13338"/>
        <dbReference type="Rhea" id="RHEA-COMP:13339"/>
        <dbReference type="Rhea" id="RHEA-COMP:13340"/>
        <dbReference type="ChEBI" id="CHEBI:15378"/>
        <dbReference type="ChEBI" id="CHEBI:29950"/>
        <dbReference type="ChEBI" id="CHEBI:30616"/>
        <dbReference type="ChEBI" id="CHEBI:33019"/>
        <dbReference type="ChEBI" id="CHEBI:33737"/>
        <dbReference type="ChEBI" id="CHEBI:33738"/>
        <dbReference type="ChEBI" id="CHEBI:61963"/>
        <dbReference type="ChEBI" id="CHEBI:65315"/>
        <dbReference type="ChEBI" id="CHEBI:136798"/>
        <dbReference type="ChEBI" id="CHEBI:456215"/>
        <dbReference type="EC" id="2.8.1.4"/>
    </reaction>
</comment>
<feature type="binding site" evidence="11">
    <location>
        <begin position="183"/>
        <end position="184"/>
    </location>
    <ligand>
        <name>ATP</name>
        <dbReference type="ChEBI" id="CHEBI:30616"/>
    </ligand>
</feature>
<dbReference type="Gene3D" id="3.40.50.620">
    <property type="entry name" value="HUPs"/>
    <property type="match status" value="1"/>
</dbReference>
<keyword evidence="4 11" id="KW-0808">Transferase</keyword>
<comment type="function">
    <text evidence="11">Catalyzes the ATP-dependent transfer of a sulfur to tRNA to produce 4-thiouridine in position 8 of tRNAs, which functions as a near-UV photosensor. Also catalyzes the transfer of sulfur to the sulfur carrier protein ThiS, forming ThiS-thiocarboxylate. This is a step in the synthesis of thiazole, in the thiamine biosynthesis pathway. The sulfur is donated as persulfide by IscS.</text>
</comment>
<feature type="domain" description="Rhodanese" evidence="12">
    <location>
        <begin position="403"/>
        <end position="481"/>
    </location>
</feature>
<feature type="active site" description="Cysteine persulfide intermediate" evidence="11">
    <location>
        <position position="454"/>
    </location>
</feature>
<keyword evidence="8 11" id="KW-0784">Thiamine biosynthesis</keyword>
<keyword evidence="6 11" id="KW-0067">ATP-binding</keyword>
<keyword evidence="3 11" id="KW-0820">tRNA-binding</keyword>
<comment type="caution">
    <text evidence="11">Lacks conserved residue(s) required for the propagation of feature annotation.</text>
</comment>
<protein>
    <recommendedName>
        <fullName evidence="11">tRNA sulfurtransferase</fullName>
        <ecNumber evidence="11">2.8.1.4</ecNumber>
    </recommendedName>
    <alternativeName>
        <fullName evidence="11">Sulfur carrier protein ThiS sulfurtransferase</fullName>
    </alternativeName>
    <alternativeName>
        <fullName evidence="11">Thiamine biosynthesis protein ThiI</fullName>
    </alternativeName>
    <alternativeName>
        <fullName evidence="11">tRNA 4-thiouridine synthase</fullName>
    </alternativeName>
</protein>
<dbReference type="InterPro" id="IPR003720">
    <property type="entry name" value="tRNA_STrfase"/>
</dbReference>
<evidence type="ECO:0000256" key="6">
    <source>
        <dbReference type="ARBA" id="ARBA00022840"/>
    </source>
</evidence>
<feature type="binding site" evidence="11">
    <location>
        <position position="287"/>
    </location>
    <ligand>
        <name>ATP</name>
        <dbReference type="ChEBI" id="CHEBI:30616"/>
    </ligand>
</feature>
<evidence type="ECO:0000256" key="1">
    <source>
        <dbReference type="ARBA" id="ARBA00004496"/>
    </source>
</evidence>
<dbReference type="InterPro" id="IPR026340">
    <property type="entry name" value="THII_Thiazole_biosynth_dom"/>
</dbReference>
<dbReference type="InterPro" id="IPR036873">
    <property type="entry name" value="Rhodanese-like_dom_sf"/>
</dbReference>
<dbReference type="InterPro" id="IPR014729">
    <property type="entry name" value="Rossmann-like_a/b/a_fold"/>
</dbReference>
<evidence type="ECO:0000256" key="8">
    <source>
        <dbReference type="ARBA" id="ARBA00022977"/>
    </source>
</evidence>
<name>A0AAC8T8T4_9GAMM</name>
<dbReference type="EMBL" id="CP011376">
    <property type="protein sequence ID" value="AKG08765.1"/>
    <property type="molecule type" value="Genomic_DNA"/>
</dbReference>
<dbReference type="GO" id="GO:0009228">
    <property type="term" value="P:thiamine biosynthetic process"/>
    <property type="evidence" value="ECO:0007669"/>
    <property type="project" value="UniProtKB-KW"/>
</dbReference>
<gene>
    <name evidence="11" type="primary">thiI</name>
    <name evidence="14" type="ORF">AAX06_07375</name>
</gene>
<dbReference type="Gene3D" id="3.40.250.10">
    <property type="entry name" value="Rhodanese-like domain"/>
    <property type="match status" value="1"/>
</dbReference>
<evidence type="ECO:0000256" key="11">
    <source>
        <dbReference type="HAMAP-Rule" id="MF_00021"/>
    </source>
</evidence>
<comment type="similarity">
    <text evidence="11">Belongs to the ThiI family.</text>
</comment>
<dbReference type="GO" id="GO:0009229">
    <property type="term" value="P:thiamine diphosphate biosynthetic process"/>
    <property type="evidence" value="ECO:0007669"/>
    <property type="project" value="UniProtKB-UniRule"/>
</dbReference>
<keyword evidence="2 11" id="KW-0963">Cytoplasm</keyword>
<dbReference type="Pfam" id="PF02568">
    <property type="entry name" value="ThiI"/>
    <property type="match status" value="1"/>
</dbReference>
<dbReference type="CDD" id="cd11716">
    <property type="entry name" value="THUMP_ThiI"/>
    <property type="match status" value="1"/>
</dbReference>
<evidence type="ECO:0000259" key="13">
    <source>
        <dbReference type="PROSITE" id="PS51165"/>
    </source>
</evidence>